<protein>
    <submittedName>
        <fullName evidence="1">Uncharacterized protein</fullName>
    </submittedName>
</protein>
<reference evidence="1" key="1">
    <citation type="submission" date="2020-03" db="EMBL/GenBank/DDBJ databases">
        <title>The deep terrestrial virosphere.</title>
        <authorList>
            <person name="Holmfeldt K."/>
            <person name="Nilsson E."/>
            <person name="Simone D."/>
            <person name="Lopez-Fernandez M."/>
            <person name="Wu X."/>
            <person name="de Brujin I."/>
            <person name="Lundin D."/>
            <person name="Andersson A."/>
            <person name="Bertilsson S."/>
            <person name="Dopson M."/>
        </authorList>
    </citation>
    <scope>NUCLEOTIDE SEQUENCE</scope>
    <source>
        <strain evidence="1">TM448A02956</strain>
    </source>
</reference>
<accession>A0A6H1ZXT2</accession>
<name>A0A6H1ZXT2_9ZZZZ</name>
<dbReference type="AlphaFoldDB" id="A0A6H1ZXT2"/>
<evidence type="ECO:0000313" key="1">
    <source>
        <dbReference type="EMBL" id="QJA52743.1"/>
    </source>
</evidence>
<organism evidence="1">
    <name type="scientific">viral metagenome</name>
    <dbReference type="NCBI Taxonomy" id="1070528"/>
    <lineage>
        <taxon>unclassified sequences</taxon>
        <taxon>metagenomes</taxon>
        <taxon>organismal metagenomes</taxon>
    </lineage>
</organism>
<dbReference type="EMBL" id="MT144364">
    <property type="protein sequence ID" value="QJA52743.1"/>
    <property type="molecule type" value="Genomic_DNA"/>
</dbReference>
<proteinExistence type="predicted"/>
<gene>
    <name evidence="1" type="ORF">TM448A02956_0008</name>
</gene>
<sequence length="48" mass="5740">MGAKELADEHWEWLGKLLEYTYKTAFIHGYKHGVEDNESESLDERRTR</sequence>